<reference evidence="3 4" key="1">
    <citation type="submission" date="2024-02" db="EMBL/GenBank/DDBJ databases">
        <title>De novo assembly and annotation of 12 fungi associated with fruit tree decline syndrome in Ontario, Canada.</title>
        <authorList>
            <person name="Sulman M."/>
            <person name="Ellouze W."/>
            <person name="Ilyukhin E."/>
        </authorList>
    </citation>
    <scope>NUCLEOTIDE SEQUENCE [LARGE SCALE GENOMIC DNA]</scope>
    <source>
        <strain evidence="3 4">M42-189</strain>
    </source>
</reference>
<sequence length="514" mass="58622">MATDSMPRLNGASPGSKNIKSTSDPFPEVQGFLKAMTAFTTKVGFSELNSLISRIASQEAELKVKDSTIGGLTTTFEERSQVWGKKEEILLREVETSRKALVEKEEEIASLQEKLNTSKARISEIEKELGMKKDSLKQKDRVNADLDRRVNHLQQAADSLREKQKESDNDVISLKEKLDREESENKRLQMEAAKAEKTIKEYKRLTVKIAELDLPLVKKQLETLWESVVALIVDFFGRDLPKGVLEDDWTKLNDNEAFRNRIPLPKNNTRIAKQMRVAVVLGAIARLVVEFLFQPTYLLDANSGLQQLLRHQATVDPRKEMYTRGILLSMPHEDQEEIDQEKIESVIDDLMEVVRVDVLLATDDDVRTFQDALEVLLNRFQEQWKCIQRGKQKLEPNPDARPPMTAHPWYMVDLPQPVEDKKRNSSLRATAAAQDDTIIVPQIVLMRERTAPEPLTHGWVLQQAQIHAAHEEILNIRRGLGSIPVVEEIPTRPRVRKRTMSITADPKKGQPFLP</sequence>
<keyword evidence="4" id="KW-1185">Reference proteome</keyword>
<keyword evidence="1" id="KW-0175">Coiled coil</keyword>
<evidence type="ECO:0000313" key="4">
    <source>
        <dbReference type="Proteomes" id="UP001521785"/>
    </source>
</evidence>
<dbReference type="EMBL" id="JAKJXO020000006">
    <property type="protein sequence ID" value="KAL1604061.1"/>
    <property type="molecule type" value="Genomic_DNA"/>
</dbReference>
<proteinExistence type="predicted"/>
<dbReference type="SUPFAM" id="SSF57997">
    <property type="entry name" value="Tropomyosin"/>
    <property type="match status" value="1"/>
</dbReference>
<dbReference type="Proteomes" id="UP001521785">
    <property type="component" value="Unassembled WGS sequence"/>
</dbReference>
<feature type="coiled-coil region" evidence="1">
    <location>
        <begin position="94"/>
        <end position="205"/>
    </location>
</feature>
<name>A0ABR3RI02_9PLEO</name>
<comment type="caution">
    <text evidence="3">The sequence shown here is derived from an EMBL/GenBank/DDBJ whole genome shotgun (WGS) entry which is preliminary data.</text>
</comment>
<gene>
    <name evidence="3" type="ORF">SLS60_005653</name>
</gene>
<evidence type="ECO:0000313" key="3">
    <source>
        <dbReference type="EMBL" id="KAL1604061.1"/>
    </source>
</evidence>
<evidence type="ECO:0000256" key="2">
    <source>
        <dbReference type="SAM" id="MobiDB-lite"/>
    </source>
</evidence>
<evidence type="ECO:0000256" key="1">
    <source>
        <dbReference type="SAM" id="Coils"/>
    </source>
</evidence>
<feature type="compositionally biased region" description="Polar residues" evidence="2">
    <location>
        <begin position="13"/>
        <end position="24"/>
    </location>
</feature>
<accession>A0ABR3RI02</accession>
<feature type="region of interest" description="Disordered" evidence="2">
    <location>
        <begin position="1"/>
        <end position="24"/>
    </location>
</feature>
<organism evidence="3 4">
    <name type="scientific">Paraconiothyrium brasiliense</name>
    <dbReference type="NCBI Taxonomy" id="300254"/>
    <lineage>
        <taxon>Eukaryota</taxon>
        <taxon>Fungi</taxon>
        <taxon>Dikarya</taxon>
        <taxon>Ascomycota</taxon>
        <taxon>Pezizomycotina</taxon>
        <taxon>Dothideomycetes</taxon>
        <taxon>Pleosporomycetidae</taxon>
        <taxon>Pleosporales</taxon>
        <taxon>Massarineae</taxon>
        <taxon>Didymosphaeriaceae</taxon>
        <taxon>Paraconiothyrium</taxon>
    </lineage>
</organism>
<protein>
    <submittedName>
        <fullName evidence="3">Uncharacterized protein</fullName>
    </submittedName>
</protein>